<dbReference type="Proteomes" id="UP000094025">
    <property type="component" value="Unassembled WGS sequence"/>
</dbReference>
<organism evidence="1 2">
    <name type="scientific">Sinorhizobium glycinis</name>
    <dbReference type="NCBI Taxonomy" id="1472378"/>
    <lineage>
        <taxon>Bacteria</taxon>
        <taxon>Pseudomonadati</taxon>
        <taxon>Pseudomonadota</taxon>
        <taxon>Alphaproteobacteria</taxon>
        <taxon>Hyphomicrobiales</taxon>
        <taxon>Rhizobiaceae</taxon>
        <taxon>Sinorhizobium/Ensifer group</taxon>
        <taxon>Sinorhizobium</taxon>
    </lineage>
</organism>
<dbReference type="OrthoDB" id="8367710at2"/>
<dbReference type="RefSeq" id="WP_064240676.1">
    <property type="nucleotide sequence ID" value="NZ_LPUX01000053.1"/>
</dbReference>
<dbReference type="InterPro" id="IPR038258">
    <property type="entry name" value="Gp4_sf"/>
</dbReference>
<dbReference type="EMBL" id="LPUX01000053">
    <property type="protein sequence ID" value="OAP40360.1"/>
    <property type="molecule type" value="Genomic_DNA"/>
</dbReference>
<accession>A0A178XYI1</accession>
<reference evidence="1 2" key="1">
    <citation type="journal article" date="2016" name="Int. J. Syst. Evol. Microbiol.">
        <title>Ensifer glycinis sp. nov., an novel rhizobial species associated with Glycine spp.</title>
        <authorList>
            <person name="Yan H."/>
            <person name="Yan J."/>
            <person name="Sui X.H."/>
            <person name="Wang E.T."/>
            <person name="Chen W.X."/>
            <person name="Zhang X.X."/>
            <person name="Chen W.F."/>
        </authorList>
    </citation>
    <scope>NUCLEOTIDE SEQUENCE [LARGE SCALE GENOMIC DNA]</scope>
    <source>
        <strain evidence="1 2">CCBAU 23380</strain>
    </source>
</reference>
<evidence type="ECO:0000313" key="2">
    <source>
        <dbReference type="Proteomes" id="UP000094025"/>
    </source>
</evidence>
<name>A0A178XYI1_9HYPH</name>
<sequence length="112" mass="12299">MKTREELITATLQLLNAVAAGQAPEAEDVETIDGLVDSAVAELNRRDIIFFTDTQEFDDEFVDPLATYLANMAAPSFGQPRNPDSVAEAIARMYAMRPSTYVSGSAQQTDYF</sequence>
<comment type="caution">
    <text evidence="1">The sequence shown here is derived from an EMBL/GenBank/DDBJ whole genome shotgun (WGS) entry which is preliminary data.</text>
</comment>
<gene>
    <name evidence="1" type="ORF">AU381_00075</name>
</gene>
<evidence type="ECO:0000313" key="1">
    <source>
        <dbReference type="EMBL" id="OAP40360.1"/>
    </source>
</evidence>
<dbReference type="AlphaFoldDB" id="A0A178XYI1"/>
<proteinExistence type="predicted"/>
<dbReference type="Gene3D" id="1.10.3230.20">
    <property type="entry name" value="P22 tail accessory factor (Gp4)"/>
    <property type="match status" value="1"/>
</dbReference>
<protein>
    <submittedName>
        <fullName evidence="1">Uncharacterized protein</fullName>
    </submittedName>
</protein>
<dbReference type="STRING" id="1472378.AU381_00075"/>
<keyword evidence="2" id="KW-1185">Reference proteome</keyword>